<evidence type="ECO:0000313" key="3">
    <source>
        <dbReference type="Proteomes" id="UP001166784"/>
    </source>
</evidence>
<reference evidence="2" key="2">
    <citation type="journal article" date="2023" name="Int. J. Syst. Evol. Microbiol.">
        <title>Streptomyces marispadix sp. nov., isolated from marine beach sediment of the Northern Coast of Portugal.</title>
        <authorList>
            <person name="dos Santos J.D.N."/>
            <person name="Vitorino I.R."/>
            <person name="Kallscheuer N."/>
            <person name="Srivastava A."/>
            <person name="Krautwurst S."/>
            <person name="Marz M."/>
            <person name="Jogler C."/>
            <person name="Lobo Da Cunha A."/>
            <person name="Catita J."/>
            <person name="Goncalves H."/>
            <person name="Gonzalez I."/>
            <person name="Reyes F."/>
            <person name="Lage O.M."/>
        </authorList>
    </citation>
    <scope>NUCLEOTIDE SEQUENCE</scope>
    <source>
        <strain evidence="2">M600PL45_2</strain>
    </source>
</reference>
<evidence type="ECO:0000256" key="1">
    <source>
        <dbReference type="SAM" id="MobiDB-lite"/>
    </source>
</evidence>
<feature type="region of interest" description="Disordered" evidence="1">
    <location>
        <begin position="1"/>
        <end position="53"/>
    </location>
</feature>
<accession>A0ABS9SRY2</accession>
<protein>
    <submittedName>
        <fullName evidence="2">Uncharacterized protein</fullName>
    </submittedName>
</protein>
<feature type="compositionally biased region" description="Basic and acidic residues" evidence="1">
    <location>
        <begin position="17"/>
        <end position="39"/>
    </location>
</feature>
<dbReference type="EMBL" id="JAKWJU010000002">
    <property type="protein sequence ID" value="MCH6159026.1"/>
    <property type="molecule type" value="Genomic_DNA"/>
</dbReference>
<dbReference type="RefSeq" id="WP_241057025.1">
    <property type="nucleotide sequence ID" value="NZ_JAKWJU010000002.1"/>
</dbReference>
<reference evidence="2" key="1">
    <citation type="submission" date="2022-03" db="EMBL/GenBank/DDBJ databases">
        <authorList>
            <person name="Santos J.D.N."/>
            <person name="Kallscheuer N."/>
            <person name="Jogler C."/>
            <person name="Lage O.M."/>
        </authorList>
    </citation>
    <scope>NUCLEOTIDE SEQUENCE</scope>
    <source>
        <strain evidence="2">M600PL45_2</strain>
    </source>
</reference>
<organism evidence="2 3">
    <name type="scientific">Streptomyces marispadix</name>
    <dbReference type="NCBI Taxonomy" id="2922868"/>
    <lineage>
        <taxon>Bacteria</taxon>
        <taxon>Bacillati</taxon>
        <taxon>Actinomycetota</taxon>
        <taxon>Actinomycetes</taxon>
        <taxon>Kitasatosporales</taxon>
        <taxon>Streptomycetaceae</taxon>
        <taxon>Streptomyces</taxon>
    </lineage>
</organism>
<comment type="caution">
    <text evidence="2">The sequence shown here is derived from an EMBL/GenBank/DDBJ whole genome shotgun (WGS) entry which is preliminary data.</text>
</comment>
<name>A0ABS9SRY2_9ACTN</name>
<proteinExistence type="predicted"/>
<sequence length="53" mass="5813">MRHRTATATAGTTVTGHGHDRHDDGDRHHDDRPHDRHPDTGTTMPRGAGATHQ</sequence>
<evidence type="ECO:0000313" key="2">
    <source>
        <dbReference type="EMBL" id="MCH6159026.1"/>
    </source>
</evidence>
<keyword evidence="3" id="KW-1185">Reference proteome</keyword>
<gene>
    <name evidence="2" type="ORF">MMA15_00900</name>
</gene>
<dbReference type="Proteomes" id="UP001166784">
    <property type="component" value="Unassembled WGS sequence"/>
</dbReference>
<feature type="compositionally biased region" description="Low complexity" evidence="1">
    <location>
        <begin position="1"/>
        <end position="16"/>
    </location>
</feature>